<evidence type="ECO:0000256" key="6">
    <source>
        <dbReference type="SAM" id="Phobius"/>
    </source>
</evidence>
<dbReference type="AlphaFoldDB" id="B3ERY0"/>
<dbReference type="EMBL" id="CP001102">
    <property type="protein sequence ID" value="ACE05982.1"/>
    <property type="molecule type" value="Genomic_DNA"/>
</dbReference>
<feature type="domain" description="EamA" evidence="7">
    <location>
        <begin position="1"/>
        <end position="113"/>
    </location>
</feature>
<dbReference type="InterPro" id="IPR037185">
    <property type="entry name" value="EmrE-like"/>
</dbReference>
<feature type="transmembrane region" description="Helical" evidence="6">
    <location>
        <begin position="13"/>
        <end position="31"/>
    </location>
</feature>
<dbReference type="OrthoDB" id="1117213at2"/>
<evidence type="ECO:0000256" key="1">
    <source>
        <dbReference type="ARBA" id="ARBA00004141"/>
    </source>
</evidence>
<dbReference type="Pfam" id="PF00892">
    <property type="entry name" value="EamA"/>
    <property type="match status" value="2"/>
</dbReference>
<dbReference type="SUPFAM" id="SSF103481">
    <property type="entry name" value="Multidrug resistance efflux transporter EmrE"/>
    <property type="match status" value="2"/>
</dbReference>
<comment type="subcellular location">
    <subcellularLocation>
        <location evidence="1">Membrane</location>
        <topology evidence="1">Multi-pass membrane protein</topology>
    </subcellularLocation>
</comment>
<evidence type="ECO:0000256" key="4">
    <source>
        <dbReference type="ARBA" id="ARBA00022989"/>
    </source>
</evidence>
<evidence type="ECO:0000313" key="9">
    <source>
        <dbReference type="Proteomes" id="UP000001227"/>
    </source>
</evidence>
<keyword evidence="9" id="KW-1185">Reference proteome</keyword>
<dbReference type="GO" id="GO:0016020">
    <property type="term" value="C:membrane"/>
    <property type="evidence" value="ECO:0007669"/>
    <property type="project" value="UniProtKB-SubCell"/>
</dbReference>
<sequence length="280" mass="30936">MKKALCFFKPQEIAYLRICSAAIVLLPYSLPQLKKLTFRHYKLLALVGVVGTLLPLFCFATAQLHINSGVHGVLNSLTPVFVLMVGIIFFKKRLFKNEILGVSLGILGTVLLVIIESRFFAGSFNYYILLSLLGSCLYGNTTNLIKYYLNDIKSTTIVSVSLLLIAIISGIYLATHPNIFIKMDTSIESYQALAYVLFAGIVNLGIANIILTELVKITSPVFTSTEALLAPIVSLSWGLVDGEQLLWEHYVGATIILLGVYFINKPKKEIPKQPVFNAEV</sequence>
<evidence type="ECO:0000313" key="8">
    <source>
        <dbReference type="EMBL" id="ACE05982.1"/>
    </source>
</evidence>
<dbReference type="Proteomes" id="UP000001227">
    <property type="component" value="Chromosome"/>
</dbReference>
<accession>B3ERY0</accession>
<proteinExistence type="inferred from homology"/>
<name>B3ERY0_AMOA5</name>
<feature type="transmembrane region" description="Helical" evidence="6">
    <location>
        <begin position="246"/>
        <end position="263"/>
    </location>
</feature>
<evidence type="ECO:0000256" key="5">
    <source>
        <dbReference type="ARBA" id="ARBA00023136"/>
    </source>
</evidence>
<organism evidence="8 9">
    <name type="scientific">Amoebophilus asiaticus (strain 5a2)</name>
    <dbReference type="NCBI Taxonomy" id="452471"/>
    <lineage>
        <taxon>Bacteria</taxon>
        <taxon>Pseudomonadati</taxon>
        <taxon>Bacteroidota</taxon>
        <taxon>Cytophagia</taxon>
        <taxon>Cytophagales</taxon>
        <taxon>Amoebophilaceae</taxon>
        <taxon>Candidatus Amoebophilus</taxon>
    </lineage>
</organism>
<feature type="transmembrane region" description="Helical" evidence="6">
    <location>
        <begin position="126"/>
        <end position="145"/>
    </location>
</feature>
<keyword evidence="3 6" id="KW-0812">Transmembrane</keyword>
<feature type="transmembrane region" description="Helical" evidence="6">
    <location>
        <begin position="99"/>
        <end position="120"/>
    </location>
</feature>
<evidence type="ECO:0000259" key="7">
    <source>
        <dbReference type="Pfam" id="PF00892"/>
    </source>
</evidence>
<keyword evidence="5 6" id="KW-0472">Membrane</keyword>
<feature type="transmembrane region" description="Helical" evidence="6">
    <location>
        <begin position="157"/>
        <end position="174"/>
    </location>
</feature>
<dbReference type="HOGENOM" id="CLU_033863_5_2_10"/>
<dbReference type="PANTHER" id="PTHR32322:SF2">
    <property type="entry name" value="EAMA DOMAIN-CONTAINING PROTEIN"/>
    <property type="match status" value="1"/>
</dbReference>
<dbReference type="InterPro" id="IPR050638">
    <property type="entry name" value="AA-Vitamin_Transporters"/>
</dbReference>
<feature type="transmembrane region" description="Helical" evidence="6">
    <location>
        <begin position="194"/>
        <end position="214"/>
    </location>
</feature>
<protein>
    <recommendedName>
        <fullName evidence="7">EamA domain-containing protein</fullName>
    </recommendedName>
</protein>
<dbReference type="Gene3D" id="1.10.3730.20">
    <property type="match status" value="1"/>
</dbReference>
<evidence type="ECO:0000256" key="2">
    <source>
        <dbReference type="ARBA" id="ARBA00007362"/>
    </source>
</evidence>
<dbReference type="PANTHER" id="PTHR32322">
    <property type="entry name" value="INNER MEMBRANE TRANSPORTER"/>
    <property type="match status" value="1"/>
</dbReference>
<comment type="similarity">
    <text evidence="2">Belongs to the EamA transporter family.</text>
</comment>
<reference evidence="8 9" key="1">
    <citation type="journal article" date="2010" name="J. Bacteriol.">
        <title>The genome of the amoeba symbiont 'Candidatus Amoebophilus asiaticus' reveals common mechanisms for host cell interaction among amoeba-associated bacteria.</title>
        <authorList>
            <person name="Schmitz-Esser S."/>
            <person name="Tischler P."/>
            <person name="Arnold R."/>
            <person name="Montanaro J."/>
            <person name="Wagner M."/>
            <person name="Rattei T."/>
            <person name="Horn M."/>
        </authorList>
    </citation>
    <scope>NUCLEOTIDE SEQUENCE [LARGE SCALE GENOMIC DNA]</scope>
    <source>
        <strain evidence="8 9">5a2</strain>
    </source>
</reference>
<evidence type="ECO:0000256" key="3">
    <source>
        <dbReference type="ARBA" id="ARBA00022692"/>
    </source>
</evidence>
<keyword evidence="4 6" id="KW-1133">Transmembrane helix</keyword>
<feature type="transmembrane region" description="Helical" evidence="6">
    <location>
        <begin position="43"/>
        <end position="66"/>
    </location>
</feature>
<dbReference type="eggNOG" id="COG0697">
    <property type="taxonomic scope" value="Bacteria"/>
</dbReference>
<dbReference type="KEGG" id="aas:Aasi_0581"/>
<gene>
    <name evidence="8" type="ordered locus">Aasi_0581</name>
</gene>
<feature type="domain" description="EamA" evidence="7">
    <location>
        <begin position="127"/>
        <end position="264"/>
    </location>
</feature>
<dbReference type="InterPro" id="IPR000620">
    <property type="entry name" value="EamA_dom"/>
</dbReference>
<feature type="transmembrane region" description="Helical" evidence="6">
    <location>
        <begin position="72"/>
        <end position="90"/>
    </location>
</feature>
<feature type="transmembrane region" description="Helical" evidence="6">
    <location>
        <begin position="221"/>
        <end position="240"/>
    </location>
</feature>